<keyword evidence="4" id="KW-0342">GTP-binding</keyword>
<evidence type="ECO:0000256" key="4">
    <source>
        <dbReference type="ARBA" id="ARBA00023134"/>
    </source>
</evidence>
<evidence type="ECO:0000256" key="3">
    <source>
        <dbReference type="ARBA" id="ARBA00022741"/>
    </source>
</evidence>
<sequence length="247" mass="28853">MTDQKYQMKLYTKVTLAIPSLLKQTLEQVLGKEQQQRNSFELNFNFFNSLLQNNSQKQKKALNNDIKHQEQRVKIQVIKIVLSKIEKCEKVFGCHFVHSTFENSSGSSSSAINQYRESYYDKFCNTFSIFPNIESTNTIEIYNTAFSLHGLLRIAIQQCTFENYNDVIAGCLLQMNCSQHFPGHQNGDLRKLYTNLVPYLRQHFLKCAFTPIDTRQDLNYQLTKLSLPNYSYFSFQNPTRNLSLLKH</sequence>
<organism evidence="6 7">
    <name type="scientific">Paramecium octaurelia</name>
    <dbReference type="NCBI Taxonomy" id="43137"/>
    <lineage>
        <taxon>Eukaryota</taxon>
        <taxon>Sar</taxon>
        <taxon>Alveolata</taxon>
        <taxon>Ciliophora</taxon>
        <taxon>Intramacronucleata</taxon>
        <taxon>Oligohymenophorea</taxon>
        <taxon>Peniculida</taxon>
        <taxon>Parameciidae</taxon>
        <taxon>Paramecium</taxon>
    </lineage>
</organism>
<keyword evidence="3" id="KW-0547">Nucleotide-binding</keyword>
<name>A0A8S1YNX8_PAROT</name>
<keyword evidence="2" id="KW-0493">Microtubule</keyword>
<dbReference type="Proteomes" id="UP000683925">
    <property type="component" value="Unassembled WGS sequence"/>
</dbReference>
<dbReference type="GO" id="GO:0007017">
    <property type="term" value="P:microtubule-based process"/>
    <property type="evidence" value="ECO:0007669"/>
    <property type="project" value="InterPro"/>
</dbReference>
<dbReference type="PANTHER" id="PTHR11588">
    <property type="entry name" value="TUBULIN"/>
    <property type="match status" value="1"/>
</dbReference>
<dbReference type="EMBL" id="CAJJDP010000237">
    <property type="protein sequence ID" value="CAD8215358.1"/>
    <property type="molecule type" value="Genomic_DNA"/>
</dbReference>
<gene>
    <name evidence="5" type="ORF">POCTA_138.1.T1740022</name>
    <name evidence="6" type="ORF">POCTA_138.1.T2330003</name>
</gene>
<dbReference type="GO" id="GO:0005874">
    <property type="term" value="C:microtubule"/>
    <property type="evidence" value="ECO:0007669"/>
    <property type="project" value="UniProtKB-KW"/>
</dbReference>
<dbReference type="InterPro" id="IPR000217">
    <property type="entry name" value="Tubulin"/>
</dbReference>
<dbReference type="EMBL" id="CAJJDP010000178">
    <property type="protein sequence ID" value="CAD8214344.1"/>
    <property type="molecule type" value="Genomic_DNA"/>
</dbReference>
<comment type="similarity">
    <text evidence="1">Belongs to the tubulin family.</text>
</comment>
<keyword evidence="7" id="KW-1185">Reference proteome</keyword>
<evidence type="ECO:0000313" key="5">
    <source>
        <dbReference type="EMBL" id="CAD8214344.1"/>
    </source>
</evidence>
<evidence type="ECO:0000256" key="2">
    <source>
        <dbReference type="ARBA" id="ARBA00022701"/>
    </source>
</evidence>
<evidence type="ECO:0000313" key="6">
    <source>
        <dbReference type="EMBL" id="CAD8215358.1"/>
    </source>
</evidence>
<dbReference type="AlphaFoldDB" id="A0A8S1YNX8"/>
<proteinExistence type="inferred from homology"/>
<accession>A0A8S1YNX8</accession>
<evidence type="ECO:0000256" key="1">
    <source>
        <dbReference type="ARBA" id="ARBA00009636"/>
    </source>
</evidence>
<reference evidence="6" key="1">
    <citation type="submission" date="2021-01" db="EMBL/GenBank/DDBJ databases">
        <authorList>
            <consortium name="Genoscope - CEA"/>
            <person name="William W."/>
        </authorList>
    </citation>
    <scope>NUCLEOTIDE SEQUENCE</scope>
</reference>
<comment type="caution">
    <text evidence="6">The sequence shown here is derived from an EMBL/GenBank/DDBJ whole genome shotgun (WGS) entry which is preliminary data.</text>
</comment>
<protein>
    <submittedName>
        <fullName evidence="6">Uncharacterized protein</fullName>
    </submittedName>
</protein>
<evidence type="ECO:0000313" key="7">
    <source>
        <dbReference type="Proteomes" id="UP000683925"/>
    </source>
</evidence>
<dbReference type="GO" id="GO:0005525">
    <property type="term" value="F:GTP binding"/>
    <property type="evidence" value="ECO:0007669"/>
    <property type="project" value="UniProtKB-KW"/>
</dbReference>